<feature type="transmembrane region" description="Helical" evidence="7">
    <location>
        <begin position="448"/>
        <end position="470"/>
    </location>
</feature>
<feature type="transmembrane region" description="Helical" evidence="7">
    <location>
        <begin position="578"/>
        <end position="604"/>
    </location>
</feature>
<evidence type="ECO:0000313" key="9">
    <source>
        <dbReference type="EMBL" id="KAJ9144509.1"/>
    </source>
</evidence>
<dbReference type="AlphaFoldDB" id="A0AA38VT90"/>
<dbReference type="PANTHER" id="PTHR22950">
    <property type="entry name" value="AMINO ACID TRANSPORTER"/>
    <property type="match status" value="1"/>
</dbReference>
<name>A0AA38VT90_9PEZI</name>
<feature type="transmembrane region" description="Helical" evidence="7">
    <location>
        <begin position="402"/>
        <end position="423"/>
    </location>
</feature>
<keyword evidence="5 7" id="KW-0472">Membrane</keyword>
<evidence type="ECO:0000256" key="7">
    <source>
        <dbReference type="SAM" id="Phobius"/>
    </source>
</evidence>
<organism evidence="9 10">
    <name type="scientific">Pleurostoma richardsiae</name>
    <dbReference type="NCBI Taxonomy" id="41990"/>
    <lineage>
        <taxon>Eukaryota</taxon>
        <taxon>Fungi</taxon>
        <taxon>Dikarya</taxon>
        <taxon>Ascomycota</taxon>
        <taxon>Pezizomycotina</taxon>
        <taxon>Sordariomycetes</taxon>
        <taxon>Sordariomycetidae</taxon>
        <taxon>Calosphaeriales</taxon>
        <taxon>Pleurostomataceae</taxon>
        <taxon>Pleurostoma</taxon>
    </lineage>
</organism>
<dbReference type="GO" id="GO:0016020">
    <property type="term" value="C:membrane"/>
    <property type="evidence" value="ECO:0007669"/>
    <property type="project" value="UniProtKB-SubCell"/>
</dbReference>
<evidence type="ECO:0000256" key="5">
    <source>
        <dbReference type="ARBA" id="ARBA00023136"/>
    </source>
</evidence>
<reference evidence="9" key="1">
    <citation type="submission" date="2022-07" db="EMBL/GenBank/DDBJ databases">
        <title>Fungi with potential for degradation of polypropylene.</title>
        <authorList>
            <person name="Gostincar C."/>
        </authorList>
    </citation>
    <scope>NUCLEOTIDE SEQUENCE</scope>
    <source>
        <strain evidence="9">EXF-13308</strain>
    </source>
</reference>
<evidence type="ECO:0000256" key="3">
    <source>
        <dbReference type="ARBA" id="ARBA00022692"/>
    </source>
</evidence>
<keyword evidence="3 7" id="KW-0812">Transmembrane</keyword>
<protein>
    <submittedName>
        <fullName evidence="9">Transmembrane amino acid transporter</fullName>
    </submittedName>
</protein>
<evidence type="ECO:0000313" key="10">
    <source>
        <dbReference type="Proteomes" id="UP001174694"/>
    </source>
</evidence>
<feature type="transmembrane region" description="Helical" evidence="7">
    <location>
        <begin position="165"/>
        <end position="183"/>
    </location>
</feature>
<dbReference type="Pfam" id="PF01490">
    <property type="entry name" value="Aa_trans"/>
    <property type="match status" value="1"/>
</dbReference>
<evidence type="ECO:0000259" key="8">
    <source>
        <dbReference type="Pfam" id="PF01490"/>
    </source>
</evidence>
<accession>A0AA38VT90</accession>
<feature type="region of interest" description="Disordered" evidence="6">
    <location>
        <begin position="99"/>
        <end position="127"/>
    </location>
</feature>
<evidence type="ECO:0000256" key="1">
    <source>
        <dbReference type="ARBA" id="ARBA00004141"/>
    </source>
</evidence>
<comment type="similarity">
    <text evidence="2">Belongs to the amino acid/polyamine transporter 2 family.</text>
</comment>
<comment type="caution">
    <text evidence="9">The sequence shown here is derived from an EMBL/GenBank/DDBJ whole genome shotgun (WGS) entry which is preliminary data.</text>
</comment>
<dbReference type="EMBL" id="JANBVO010000016">
    <property type="protein sequence ID" value="KAJ9144509.1"/>
    <property type="molecule type" value="Genomic_DNA"/>
</dbReference>
<feature type="transmembrane region" description="Helical" evidence="7">
    <location>
        <begin position="297"/>
        <end position="320"/>
    </location>
</feature>
<dbReference type="PANTHER" id="PTHR22950:SF461">
    <property type="entry name" value="AMINO ACID TRANSPORTER TRANSMEMBRANE DOMAIN-CONTAINING PROTEIN"/>
    <property type="match status" value="1"/>
</dbReference>
<feature type="transmembrane region" description="Helical" evidence="7">
    <location>
        <begin position="272"/>
        <end position="291"/>
    </location>
</feature>
<feature type="transmembrane region" description="Helical" evidence="7">
    <location>
        <begin position="190"/>
        <end position="209"/>
    </location>
</feature>
<feature type="transmembrane region" description="Helical" evidence="7">
    <location>
        <begin position="516"/>
        <end position="542"/>
    </location>
</feature>
<sequence length="627" mass="67772">MATTGVIPGIAADGGDPRLSSSQDTKPQAPAPGADGLPVYSPPSHEIGHVIKPQQRRLHDPNVSLEEYMYYAERARAEEDLDANTAPKTTLRDVIFPSSGGGARLVGDDGSSSPAADGEKKHDTGAVRSPAEINLSRADKRAVVSDLEWSNASRALRSATAAACFYLITTDILGPFGIGFAIGTMGWGEGIGLFTLFGACAGFSGYLLWKVFMNVDSYEYPAKNYGDLSYRIYGSWLRYLTNFLQALQLIISVGVITIANGQSISQVSKTRLCYVVCCLIWALCGFVLGQIRTLRRFGWLANFAVVLNLMVMFISMGVMAHSSPNYNATSGTAGFALGGASVTPDAAGVYPPVKRYGGVPPSSNGFVGSVNGLMQGVYAYAGAQLFIEFMAELRRPRDFLKAMWGAQFFIYSCYMVYGCYVYYWQGQYANQIAYQGLSPYGWQTACNMIAVLSGIIAATLYGNIGIKVIYNNILAELFAAPPLNTRAGKTLWACVVPIYWSLAFTIAASIPDFFGLTSVTAAVCFVQFTYTFPGLIGLGFFVQREAMRGEDPFDPALGVPRRRDGGLRRLARGFCGRLWWLNTLLLLYTLGSLAVSGLGAYSAIEGLISAFKEPQINAFRCQSPLSG</sequence>
<keyword evidence="4 7" id="KW-1133">Transmembrane helix</keyword>
<dbReference type="Proteomes" id="UP001174694">
    <property type="component" value="Unassembled WGS sequence"/>
</dbReference>
<dbReference type="InterPro" id="IPR013057">
    <property type="entry name" value="AA_transpt_TM"/>
</dbReference>
<feature type="transmembrane region" description="Helical" evidence="7">
    <location>
        <begin position="491"/>
        <end position="510"/>
    </location>
</feature>
<evidence type="ECO:0000256" key="6">
    <source>
        <dbReference type="SAM" id="MobiDB-lite"/>
    </source>
</evidence>
<dbReference type="GO" id="GO:0015179">
    <property type="term" value="F:L-amino acid transmembrane transporter activity"/>
    <property type="evidence" value="ECO:0007669"/>
    <property type="project" value="TreeGrafter"/>
</dbReference>
<feature type="domain" description="Amino acid transporter transmembrane" evidence="8">
    <location>
        <begin position="166"/>
        <end position="538"/>
    </location>
</feature>
<feature type="transmembrane region" description="Helical" evidence="7">
    <location>
        <begin position="239"/>
        <end position="260"/>
    </location>
</feature>
<evidence type="ECO:0000256" key="2">
    <source>
        <dbReference type="ARBA" id="ARBA00008066"/>
    </source>
</evidence>
<gene>
    <name evidence="9" type="ORF">NKR23_g5937</name>
</gene>
<comment type="subcellular location">
    <subcellularLocation>
        <location evidence="1">Membrane</location>
        <topology evidence="1">Multi-pass membrane protein</topology>
    </subcellularLocation>
</comment>
<keyword evidence="10" id="KW-1185">Reference proteome</keyword>
<feature type="region of interest" description="Disordered" evidence="6">
    <location>
        <begin position="1"/>
        <end position="59"/>
    </location>
</feature>
<proteinExistence type="inferred from homology"/>
<evidence type="ECO:0000256" key="4">
    <source>
        <dbReference type="ARBA" id="ARBA00022989"/>
    </source>
</evidence>